<dbReference type="SUPFAM" id="SSF53383">
    <property type="entry name" value="PLP-dependent transferases"/>
    <property type="match status" value="1"/>
</dbReference>
<evidence type="ECO:0000256" key="7">
    <source>
        <dbReference type="ARBA" id="ARBA00049185"/>
    </source>
</evidence>
<reference evidence="10 11" key="1">
    <citation type="submission" date="2019-08" db="EMBL/GenBank/DDBJ databases">
        <title>Bradyrhizobium hipponensis sp. nov., a rhizobium isolated from a Lupinus angustifolius root nodule in Tunisia.</title>
        <authorList>
            <person name="Off K."/>
            <person name="Rejili M."/>
            <person name="Mars M."/>
            <person name="Brachmann A."/>
            <person name="Marin M."/>
        </authorList>
    </citation>
    <scope>NUCLEOTIDE SEQUENCE [LARGE SCALE GENOMIC DNA]</scope>
    <source>
        <strain evidence="10 11">CTAW11</strain>
    </source>
</reference>
<dbReference type="InterPro" id="IPR004839">
    <property type="entry name" value="Aminotransferase_I/II_large"/>
</dbReference>
<evidence type="ECO:0000256" key="1">
    <source>
        <dbReference type="ARBA" id="ARBA00001933"/>
    </source>
</evidence>
<dbReference type="InterPro" id="IPR015422">
    <property type="entry name" value="PyrdxlP-dep_Trfase_small"/>
</dbReference>
<dbReference type="RefSeq" id="WP_148748784.1">
    <property type="nucleotide sequence ID" value="NZ_VSSR01000001.1"/>
</dbReference>
<evidence type="ECO:0000256" key="6">
    <source>
        <dbReference type="ARBA" id="ARBA00022898"/>
    </source>
</evidence>
<evidence type="ECO:0000256" key="3">
    <source>
        <dbReference type="ARBA" id="ARBA00011738"/>
    </source>
</evidence>
<dbReference type="GO" id="GO:0004069">
    <property type="term" value="F:L-aspartate:2-oxoglutarate aminotransferase activity"/>
    <property type="evidence" value="ECO:0007669"/>
    <property type="project" value="UniProtKB-EC"/>
</dbReference>
<dbReference type="EMBL" id="VSSR01000001">
    <property type="protein sequence ID" value="TYL88814.1"/>
    <property type="molecule type" value="Genomic_DNA"/>
</dbReference>
<dbReference type="GO" id="GO:0006520">
    <property type="term" value="P:amino acid metabolic process"/>
    <property type="evidence" value="ECO:0007669"/>
    <property type="project" value="InterPro"/>
</dbReference>
<gene>
    <name evidence="10" type="ORF">FXB38_00290</name>
</gene>
<evidence type="ECO:0000259" key="9">
    <source>
        <dbReference type="Pfam" id="PF00155"/>
    </source>
</evidence>
<dbReference type="Gene3D" id="3.90.1150.10">
    <property type="entry name" value="Aspartate Aminotransferase, domain 1"/>
    <property type="match status" value="1"/>
</dbReference>
<dbReference type="FunFam" id="3.40.640.10:FF:000033">
    <property type="entry name" value="Aspartate aminotransferase"/>
    <property type="match status" value="1"/>
</dbReference>
<comment type="catalytic activity">
    <reaction evidence="7">
        <text>L-aspartate + 2-oxoglutarate = oxaloacetate + L-glutamate</text>
        <dbReference type="Rhea" id="RHEA:21824"/>
        <dbReference type="ChEBI" id="CHEBI:16452"/>
        <dbReference type="ChEBI" id="CHEBI:16810"/>
        <dbReference type="ChEBI" id="CHEBI:29985"/>
        <dbReference type="ChEBI" id="CHEBI:29991"/>
        <dbReference type="EC" id="2.6.1.1"/>
    </reaction>
</comment>
<feature type="domain" description="Aminotransferase class I/classII large" evidence="9">
    <location>
        <begin position="37"/>
        <end position="397"/>
    </location>
</feature>
<evidence type="ECO:0000256" key="4">
    <source>
        <dbReference type="ARBA" id="ARBA00022576"/>
    </source>
</evidence>
<name>A0A5S4XGZ1_9BRAD</name>
<dbReference type="NCBIfam" id="NF004769">
    <property type="entry name" value="PRK06107.1"/>
    <property type="match status" value="1"/>
</dbReference>
<dbReference type="InterPro" id="IPR004838">
    <property type="entry name" value="NHTrfase_class1_PyrdxlP-BS"/>
</dbReference>
<evidence type="ECO:0000256" key="2">
    <source>
        <dbReference type="ARBA" id="ARBA00007441"/>
    </source>
</evidence>
<dbReference type="Pfam" id="PF00155">
    <property type="entry name" value="Aminotran_1_2"/>
    <property type="match status" value="1"/>
</dbReference>
<proteinExistence type="inferred from homology"/>
<evidence type="ECO:0000256" key="5">
    <source>
        <dbReference type="ARBA" id="ARBA00022679"/>
    </source>
</evidence>
<dbReference type="Gene3D" id="3.40.640.10">
    <property type="entry name" value="Type I PLP-dependent aspartate aminotransferase-like (Major domain)"/>
    <property type="match status" value="1"/>
</dbReference>
<evidence type="ECO:0000313" key="10">
    <source>
        <dbReference type="EMBL" id="TYL88814.1"/>
    </source>
</evidence>
<evidence type="ECO:0000256" key="8">
    <source>
        <dbReference type="RuleBase" id="RU000481"/>
    </source>
</evidence>
<keyword evidence="4 8" id="KW-0032">Aminotransferase</keyword>
<dbReference type="PROSITE" id="PS00105">
    <property type="entry name" value="AA_TRANSFER_CLASS_1"/>
    <property type="match status" value="1"/>
</dbReference>
<dbReference type="Proteomes" id="UP000324853">
    <property type="component" value="Unassembled WGS sequence"/>
</dbReference>
<dbReference type="OrthoDB" id="8109430at2"/>
<dbReference type="AlphaFoldDB" id="A0A5S4XGZ1"/>
<dbReference type="EC" id="2.6.1.-" evidence="8"/>
<keyword evidence="5 8" id="KW-0808">Transferase</keyword>
<protein>
    <recommendedName>
        <fullName evidence="8">Aminotransferase</fullName>
        <ecNumber evidence="8">2.6.1.-</ecNumber>
    </recommendedName>
</protein>
<comment type="caution">
    <text evidence="10">The sequence shown here is derived from an EMBL/GenBank/DDBJ whole genome shotgun (WGS) entry which is preliminary data.</text>
</comment>
<evidence type="ECO:0000313" key="11">
    <source>
        <dbReference type="Proteomes" id="UP000324853"/>
    </source>
</evidence>
<keyword evidence="6" id="KW-0663">Pyridoxal phosphate</keyword>
<accession>A0A5S4XGZ1</accession>
<comment type="cofactor">
    <cofactor evidence="1 8">
        <name>pyridoxal 5'-phosphate</name>
        <dbReference type="ChEBI" id="CHEBI:597326"/>
    </cofactor>
</comment>
<dbReference type="InterPro" id="IPR050596">
    <property type="entry name" value="AspAT/PAT-like"/>
</dbReference>
<organism evidence="10 11">
    <name type="scientific">Bradyrhizobium cytisi</name>
    <dbReference type="NCBI Taxonomy" id="515489"/>
    <lineage>
        <taxon>Bacteria</taxon>
        <taxon>Pseudomonadati</taxon>
        <taxon>Pseudomonadota</taxon>
        <taxon>Alphaproteobacteria</taxon>
        <taxon>Hyphomicrobiales</taxon>
        <taxon>Nitrobacteraceae</taxon>
        <taxon>Bradyrhizobium</taxon>
    </lineage>
</organism>
<keyword evidence="11" id="KW-1185">Reference proteome</keyword>
<dbReference type="InterPro" id="IPR015421">
    <property type="entry name" value="PyrdxlP-dep_Trfase_major"/>
</dbReference>
<dbReference type="InterPro" id="IPR015424">
    <property type="entry name" value="PyrdxlP-dep_Trfase"/>
</dbReference>
<comment type="subunit">
    <text evidence="3">Homodimer.</text>
</comment>
<dbReference type="PANTHER" id="PTHR46383">
    <property type="entry name" value="ASPARTATE AMINOTRANSFERASE"/>
    <property type="match status" value="1"/>
</dbReference>
<dbReference type="CDD" id="cd00609">
    <property type="entry name" value="AAT_like"/>
    <property type="match status" value="1"/>
</dbReference>
<comment type="similarity">
    <text evidence="2 8">Belongs to the class-I pyridoxal-phosphate-dependent aminotransferase family.</text>
</comment>
<dbReference type="GO" id="GO:0030170">
    <property type="term" value="F:pyridoxal phosphate binding"/>
    <property type="evidence" value="ECO:0007669"/>
    <property type="project" value="InterPro"/>
</dbReference>
<dbReference type="PANTHER" id="PTHR46383:SF1">
    <property type="entry name" value="ASPARTATE AMINOTRANSFERASE"/>
    <property type="match status" value="1"/>
</dbReference>
<sequence>MSRAGAIALAPRVQRIKPSPSMVARDRVRQLQAEGRDVIDLTAGEPDLDTPKHIREAAAAALEAGETRYTPVNGTPTLRKAIIEKLARENGVRYAMNEISVGGGAKQVIYNALAATLGAGDEVIIPAPYWVSYPDMVEACDGTPVTVSCGENAGFKLSAEALETAITPKTRWLILNSPCNPTGAFYSAAEIGALADVLLRHPHVAVMTDDIYEHIRFDGGATPCIVAAEPRLRVRTLLVNGVSKTYAMTGFRLGYGAGPAELIAAMNTIQSQSTSCTSAISQAAATAALEGDQGFVTEAREMYRLRRDRAVALLNGIPGLSCLPPDGAFYVFPSCAGLIGKTTSEGKTLKTDLDVVMHFLDAAGVAVIDGTAYGMSSYLRMSIATSLPKIEEACTRLARICAALR</sequence>